<sequence>MQALSRPLAVLCCLALALILGSTPGCAPTRITGLTATRQPTRDASALGAKVVRTASTQLGRPYRSGGESPSKGFDCSGLIYWSFLQNGVKVPRVTTDQARAGRPVPRNRLQPGDIIVFRAPSGPNGLHTGLYAGQGKFIHSPNSRSKVRVDSLTTPYWTKTFLTARRIVSPLATR</sequence>
<dbReference type="Gene3D" id="3.90.1720.10">
    <property type="entry name" value="endopeptidase domain like (from Nostoc punctiforme)"/>
    <property type="match status" value="1"/>
</dbReference>
<organism evidence="7 8">
    <name type="scientific">Candidatus Mailhella merdigallinarum</name>
    <dbReference type="NCBI Taxonomy" id="2838658"/>
    <lineage>
        <taxon>Bacteria</taxon>
        <taxon>Pseudomonadati</taxon>
        <taxon>Thermodesulfobacteriota</taxon>
        <taxon>Desulfovibrionia</taxon>
        <taxon>Desulfovibrionales</taxon>
        <taxon>Desulfovibrionaceae</taxon>
        <taxon>Mailhella</taxon>
    </lineage>
</organism>
<dbReference type="PROSITE" id="PS51935">
    <property type="entry name" value="NLPC_P60"/>
    <property type="match status" value="1"/>
</dbReference>
<reference evidence="7" key="2">
    <citation type="submission" date="2021-04" db="EMBL/GenBank/DDBJ databases">
        <authorList>
            <person name="Gilroy R."/>
        </authorList>
    </citation>
    <scope>NUCLEOTIDE SEQUENCE</scope>
    <source>
        <strain evidence="7">CHK186-16707</strain>
    </source>
</reference>
<evidence type="ECO:0000259" key="6">
    <source>
        <dbReference type="PROSITE" id="PS51935"/>
    </source>
</evidence>
<dbReference type="AlphaFoldDB" id="A0A9D2HFW6"/>
<dbReference type="Proteomes" id="UP000824225">
    <property type="component" value="Unassembled WGS sequence"/>
</dbReference>
<keyword evidence="2" id="KW-0645">Protease</keyword>
<evidence type="ECO:0000256" key="4">
    <source>
        <dbReference type="ARBA" id="ARBA00022807"/>
    </source>
</evidence>
<gene>
    <name evidence="7" type="ORF">H9962_09625</name>
</gene>
<keyword evidence="3" id="KW-0378">Hydrolase</keyword>
<dbReference type="InterPro" id="IPR038765">
    <property type="entry name" value="Papain-like_cys_pep_sf"/>
</dbReference>
<evidence type="ECO:0000256" key="2">
    <source>
        <dbReference type="ARBA" id="ARBA00022670"/>
    </source>
</evidence>
<keyword evidence="5" id="KW-0732">Signal</keyword>
<dbReference type="GO" id="GO:0006508">
    <property type="term" value="P:proteolysis"/>
    <property type="evidence" value="ECO:0007669"/>
    <property type="project" value="UniProtKB-KW"/>
</dbReference>
<name>A0A9D2HFW6_9BACT</name>
<keyword evidence="4" id="KW-0788">Thiol protease</keyword>
<dbReference type="InterPro" id="IPR000064">
    <property type="entry name" value="NLP_P60_dom"/>
</dbReference>
<dbReference type="Pfam" id="PF00877">
    <property type="entry name" value="NLPC_P60"/>
    <property type="match status" value="1"/>
</dbReference>
<evidence type="ECO:0000256" key="3">
    <source>
        <dbReference type="ARBA" id="ARBA00022801"/>
    </source>
</evidence>
<accession>A0A9D2HFW6</accession>
<dbReference type="SUPFAM" id="SSF54001">
    <property type="entry name" value="Cysteine proteinases"/>
    <property type="match status" value="1"/>
</dbReference>
<feature type="domain" description="NlpC/P60" evidence="6">
    <location>
        <begin position="45"/>
        <end position="169"/>
    </location>
</feature>
<protein>
    <submittedName>
        <fullName evidence="7">C40 family peptidase</fullName>
    </submittedName>
</protein>
<comment type="similarity">
    <text evidence="1">Belongs to the peptidase C40 family.</text>
</comment>
<reference evidence="7" key="1">
    <citation type="journal article" date="2021" name="PeerJ">
        <title>Extensive microbial diversity within the chicken gut microbiome revealed by metagenomics and culture.</title>
        <authorList>
            <person name="Gilroy R."/>
            <person name="Ravi A."/>
            <person name="Getino M."/>
            <person name="Pursley I."/>
            <person name="Horton D.L."/>
            <person name="Alikhan N.F."/>
            <person name="Baker D."/>
            <person name="Gharbi K."/>
            <person name="Hall N."/>
            <person name="Watson M."/>
            <person name="Adriaenssens E.M."/>
            <person name="Foster-Nyarko E."/>
            <person name="Jarju S."/>
            <person name="Secka A."/>
            <person name="Antonio M."/>
            <person name="Oren A."/>
            <person name="Chaudhuri R.R."/>
            <person name="La Ragione R."/>
            <person name="Hildebrand F."/>
            <person name="Pallen M.J."/>
        </authorList>
    </citation>
    <scope>NUCLEOTIDE SEQUENCE</scope>
    <source>
        <strain evidence="7">CHK186-16707</strain>
    </source>
</reference>
<evidence type="ECO:0000256" key="5">
    <source>
        <dbReference type="SAM" id="SignalP"/>
    </source>
</evidence>
<evidence type="ECO:0000313" key="8">
    <source>
        <dbReference type="Proteomes" id="UP000824225"/>
    </source>
</evidence>
<comment type="caution">
    <text evidence="7">The sequence shown here is derived from an EMBL/GenBank/DDBJ whole genome shotgun (WGS) entry which is preliminary data.</text>
</comment>
<feature type="chain" id="PRO_5038867751" evidence="5">
    <location>
        <begin position="28"/>
        <end position="175"/>
    </location>
</feature>
<dbReference type="PANTHER" id="PTHR47053:SF1">
    <property type="entry name" value="MUREIN DD-ENDOPEPTIDASE MEPH-RELATED"/>
    <property type="match status" value="1"/>
</dbReference>
<evidence type="ECO:0000256" key="1">
    <source>
        <dbReference type="ARBA" id="ARBA00007074"/>
    </source>
</evidence>
<dbReference type="GO" id="GO:0008234">
    <property type="term" value="F:cysteine-type peptidase activity"/>
    <property type="evidence" value="ECO:0007669"/>
    <property type="project" value="UniProtKB-KW"/>
</dbReference>
<feature type="signal peptide" evidence="5">
    <location>
        <begin position="1"/>
        <end position="27"/>
    </location>
</feature>
<dbReference type="PANTHER" id="PTHR47053">
    <property type="entry name" value="MUREIN DD-ENDOPEPTIDASE MEPH-RELATED"/>
    <property type="match status" value="1"/>
</dbReference>
<evidence type="ECO:0000313" key="7">
    <source>
        <dbReference type="EMBL" id="HJA09426.1"/>
    </source>
</evidence>
<dbReference type="InterPro" id="IPR051202">
    <property type="entry name" value="Peptidase_C40"/>
</dbReference>
<proteinExistence type="inferred from homology"/>
<dbReference type="EMBL" id="DXAN01000031">
    <property type="protein sequence ID" value="HJA09426.1"/>
    <property type="molecule type" value="Genomic_DNA"/>
</dbReference>